<evidence type="ECO:0000259" key="13">
    <source>
        <dbReference type="PROSITE" id="PS50262"/>
    </source>
</evidence>
<dbReference type="PANTHER" id="PTHR24232:SF106">
    <property type="entry name" value="COAGULATION FACTOR II (THROMBIN) RECEPTOR-LIKE 1 ISOFORM X1"/>
    <property type="match status" value="1"/>
</dbReference>
<name>A0A3B3BEF4_ORYME</name>
<feature type="transmembrane region" description="Helical" evidence="12">
    <location>
        <begin position="219"/>
        <end position="243"/>
    </location>
</feature>
<feature type="transmembrane region" description="Helical" evidence="12">
    <location>
        <begin position="95"/>
        <end position="117"/>
    </location>
</feature>
<dbReference type="InterPro" id="IPR000276">
    <property type="entry name" value="GPCR_Rhodpsn"/>
</dbReference>
<keyword evidence="2" id="KW-1003">Cell membrane</keyword>
<dbReference type="GO" id="GO:0035025">
    <property type="term" value="P:positive regulation of Rho protein signal transduction"/>
    <property type="evidence" value="ECO:0007669"/>
    <property type="project" value="TreeGrafter"/>
</dbReference>
<dbReference type="Ensembl" id="ENSOMET00000010137.1">
    <property type="protein sequence ID" value="ENSOMEP00000003855.1"/>
    <property type="gene ID" value="ENSOMEG00000004804.1"/>
</dbReference>
<organism evidence="14 15">
    <name type="scientific">Oryzias melastigma</name>
    <name type="common">Marine medaka</name>
    <dbReference type="NCBI Taxonomy" id="30732"/>
    <lineage>
        <taxon>Eukaryota</taxon>
        <taxon>Metazoa</taxon>
        <taxon>Chordata</taxon>
        <taxon>Craniata</taxon>
        <taxon>Vertebrata</taxon>
        <taxon>Euteleostomi</taxon>
        <taxon>Actinopterygii</taxon>
        <taxon>Neopterygii</taxon>
        <taxon>Teleostei</taxon>
        <taxon>Neoteleostei</taxon>
        <taxon>Acanthomorphata</taxon>
        <taxon>Ovalentaria</taxon>
        <taxon>Atherinomorphae</taxon>
        <taxon>Beloniformes</taxon>
        <taxon>Adrianichthyidae</taxon>
        <taxon>Oryziinae</taxon>
        <taxon>Oryzias</taxon>
    </lineage>
</organism>
<keyword evidence="6 12" id="KW-0472">Membrane</keyword>
<dbReference type="InterPro" id="IPR017452">
    <property type="entry name" value="GPCR_Rhodpsn_7TM"/>
</dbReference>
<evidence type="ECO:0000256" key="5">
    <source>
        <dbReference type="ARBA" id="ARBA00023040"/>
    </source>
</evidence>
<accession>A0A3B3BEF4</accession>
<keyword evidence="7 11" id="KW-1015">Disulfide bond</keyword>
<evidence type="ECO:0000256" key="12">
    <source>
        <dbReference type="SAM" id="Phobius"/>
    </source>
</evidence>
<keyword evidence="5" id="KW-0297">G-protein coupled receptor</keyword>
<feature type="transmembrane region" description="Helical" evidence="12">
    <location>
        <begin position="151"/>
        <end position="173"/>
    </location>
</feature>
<proteinExistence type="predicted"/>
<protein>
    <submittedName>
        <fullName evidence="14">Coagulation factor II (thrombin) receptor-like 1, tandem duplicate 2</fullName>
    </submittedName>
</protein>
<comment type="subcellular location">
    <subcellularLocation>
        <location evidence="1">Cell membrane</location>
        <topology evidence="1">Multi-pass membrane protein</topology>
    </subcellularLocation>
</comment>
<feature type="transmembrane region" description="Helical" evidence="12">
    <location>
        <begin position="193"/>
        <end position="213"/>
    </location>
</feature>
<feature type="disulfide bond" evidence="11">
    <location>
        <begin position="64"/>
        <end position="131"/>
    </location>
</feature>
<feature type="transmembrane region" description="Helical" evidence="12">
    <location>
        <begin position="27"/>
        <end position="46"/>
    </location>
</feature>
<dbReference type="GeneTree" id="ENSGT01050000244840"/>
<dbReference type="SUPFAM" id="SSF81321">
    <property type="entry name" value="Family A G protein-coupled receptor-like"/>
    <property type="match status" value="1"/>
</dbReference>
<dbReference type="PRINTS" id="PR01428">
    <property type="entry name" value="PROTEASEAR"/>
</dbReference>
<evidence type="ECO:0000256" key="4">
    <source>
        <dbReference type="ARBA" id="ARBA00022989"/>
    </source>
</evidence>
<feature type="domain" description="G-protein coupled receptors family 1 profile" evidence="13">
    <location>
        <begin position="8"/>
        <end position="240"/>
    </location>
</feature>
<dbReference type="GO" id="GO:0015057">
    <property type="term" value="F:thrombin-activated receptor activity"/>
    <property type="evidence" value="ECO:0007669"/>
    <property type="project" value="InterPro"/>
</dbReference>
<dbReference type="STRING" id="30732.ENSOMEP00000003855"/>
<evidence type="ECO:0000256" key="1">
    <source>
        <dbReference type="ARBA" id="ARBA00004651"/>
    </source>
</evidence>
<keyword evidence="3 12" id="KW-0812">Transmembrane</keyword>
<dbReference type="Gene3D" id="1.20.1070.10">
    <property type="entry name" value="Rhodopsin 7-helix transmembrane proteins"/>
    <property type="match status" value="1"/>
</dbReference>
<sequence length="308" mass="35551">VFVVGLPTNGMAIWVVLFRTKKNHPSLIYMANLALADLLFVIWLLLKISYHINGNHWVYEEPLCKCSVLFIACFGVQRSWAVAHPLSIQQKSNKVAIGISVVIWVFIWLSTTALYLYNQTVKLEDPKVTTCHDVIIIEDPEYPFGSTQLKFYYFIFMGLVVFVSCVVIPVAYILLLRKLGGNKENKIKKRHNVVLLIIIVLVMFLVCFIPSNIMLNSTYWYDISTLCLSSLNSCLDSFMYYFVSENFRNHMKNTLLCRSRRTVDRMRVVFSSTKTQKRASTYDCKKLDQTSTCGHRNTIHTITKINEK</sequence>
<evidence type="ECO:0000256" key="10">
    <source>
        <dbReference type="ARBA" id="ARBA00023224"/>
    </source>
</evidence>
<evidence type="ECO:0000256" key="7">
    <source>
        <dbReference type="ARBA" id="ARBA00023157"/>
    </source>
</evidence>
<dbReference type="GO" id="GO:0007596">
    <property type="term" value="P:blood coagulation"/>
    <property type="evidence" value="ECO:0007669"/>
    <property type="project" value="InterPro"/>
</dbReference>
<reference evidence="14" key="1">
    <citation type="submission" date="2025-08" db="UniProtKB">
        <authorList>
            <consortium name="Ensembl"/>
        </authorList>
    </citation>
    <scope>IDENTIFICATION</scope>
</reference>
<evidence type="ECO:0000256" key="11">
    <source>
        <dbReference type="PIRSR" id="PIRSR603912-52"/>
    </source>
</evidence>
<dbReference type="PaxDb" id="30732-ENSOMEP00000003855"/>
<evidence type="ECO:0000256" key="9">
    <source>
        <dbReference type="ARBA" id="ARBA00023180"/>
    </source>
</evidence>
<evidence type="ECO:0000256" key="3">
    <source>
        <dbReference type="ARBA" id="ARBA00022692"/>
    </source>
</evidence>
<dbReference type="Proteomes" id="UP000261560">
    <property type="component" value="Unplaced"/>
</dbReference>
<dbReference type="PANTHER" id="PTHR24232">
    <property type="entry name" value="G-PROTEIN COUPLED RECEPTOR"/>
    <property type="match status" value="1"/>
</dbReference>
<dbReference type="Pfam" id="PF00001">
    <property type="entry name" value="7tm_1"/>
    <property type="match status" value="1"/>
</dbReference>
<keyword evidence="15" id="KW-1185">Reference proteome</keyword>
<dbReference type="GO" id="GO:0005886">
    <property type="term" value="C:plasma membrane"/>
    <property type="evidence" value="ECO:0007669"/>
    <property type="project" value="UniProtKB-SubCell"/>
</dbReference>
<dbReference type="PRINTS" id="PR01152">
    <property type="entry name" value="PROTEASEAR2"/>
</dbReference>
<dbReference type="PRINTS" id="PR00237">
    <property type="entry name" value="GPCRRHODOPSN"/>
</dbReference>
<keyword evidence="10" id="KW-0807">Transducer</keyword>
<evidence type="ECO:0000313" key="14">
    <source>
        <dbReference type="Ensembl" id="ENSOMEP00000003855.1"/>
    </source>
</evidence>
<dbReference type="PROSITE" id="PS50262">
    <property type="entry name" value="G_PROTEIN_RECEP_F1_2"/>
    <property type="match status" value="1"/>
</dbReference>
<evidence type="ECO:0000256" key="2">
    <source>
        <dbReference type="ARBA" id="ARBA00022475"/>
    </source>
</evidence>
<dbReference type="GO" id="GO:0007200">
    <property type="term" value="P:phospholipase C-activating G protein-coupled receptor signaling pathway"/>
    <property type="evidence" value="ECO:0007669"/>
    <property type="project" value="TreeGrafter"/>
</dbReference>
<evidence type="ECO:0000256" key="6">
    <source>
        <dbReference type="ARBA" id="ARBA00023136"/>
    </source>
</evidence>
<evidence type="ECO:0000256" key="8">
    <source>
        <dbReference type="ARBA" id="ARBA00023170"/>
    </source>
</evidence>
<keyword evidence="8" id="KW-0675">Receptor</keyword>
<dbReference type="InterPro" id="IPR002281">
    <property type="entry name" value="Pro_rcpt_2"/>
</dbReference>
<dbReference type="InterPro" id="IPR003912">
    <property type="entry name" value="Protea_act_rcpt"/>
</dbReference>
<keyword evidence="4 12" id="KW-1133">Transmembrane helix</keyword>
<keyword evidence="9" id="KW-0325">Glycoprotein</keyword>
<evidence type="ECO:0000313" key="15">
    <source>
        <dbReference type="Proteomes" id="UP000261560"/>
    </source>
</evidence>
<dbReference type="AlphaFoldDB" id="A0A3B3BEF4"/>
<reference evidence="14" key="2">
    <citation type="submission" date="2025-09" db="UniProtKB">
        <authorList>
            <consortium name="Ensembl"/>
        </authorList>
    </citation>
    <scope>IDENTIFICATION</scope>
</reference>